<name>A0ABN9TIM4_9DINO</name>
<dbReference type="EMBL" id="CAUYUJ010014748">
    <property type="protein sequence ID" value="CAK0845548.1"/>
    <property type="molecule type" value="Genomic_DNA"/>
</dbReference>
<comment type="caution">
    <text evidence="1">The sequence shown here is derived from an EMBL/GenBank/DDBJ whole genome shotgun (WGS) entry which is preliminary data.</text>
</comment>
<gene>
    <name evidence="1" type="ORF">PCOR1329_LOCUS39318</name>
</gene>
<protein>
    <recommendedName>
        <fullName evidence="3">Subtilisin</fullName>
    </recommendedName>
</protein>
<dbReference type="Proteomes" id="UP001189429">
    <property type="component" value="Unassembled WGS sequence"/>
</dbReference>
<keyword evidence="2" id="KW-1185">Reference proteome</keyword>
<sequence length="245" mass="25084">MDLVGDGHGVHLKIVHGLGEHDASTAFCDCGAVPPPTPGPPPTPENPSEVKNASAVPAGTVLTVAEYTSDEILPSGVTASDLMNSIVYKAAKTTGLCLFPSPIIISIIIRIIADFIVDACQLSAVVGELSVAVSATTSFTVQVADASVAEVLSLTVQGTEDVIKEQEQINIAMAAADWSGDSVITGAPTMGEVVTMVVTTPTATTTTTVATVTTEDLSSPECDASKTTICDVVSIVMIAVLSWLV</sequence>
<proteinExistence type="predicted"/>
<evidence type="ECO:0008006" key="3">
    <source>
        <dbReference type="Google" id="ProtNLM"/>
    </source>
</evidence>
<organism evidence="1 2">
    <name type="scientific">Prorocentrum cordatum</name>
    <dbReference type="NCBI Taxonomy" id="2364126"/>
    <lineage>
        <taxon>Eukaryota</taxon>
        <taxon>Sar</taxon>
        <taxon>Alveolata</taxon>
        <taxon>Dinophyceae</taxon>
        <taxon>Prorocentrales</taxon>
        <taxon>Prorocentraceae</taxon>
        <taxon>Prorocentrum</taxon>
    </lineage>
</organism>
<dbReference type="NCBIfam" id="TIGR01965">
    <property type="entry name" value="VCBS_repeat"/>
    <property type="match status" value="1"/>
</dbReference>
<reference evidence="1" key="1">
    <citation type="submission" date="2023-10" db="EMBL/GenBank/DDBJ databases">
        <authorList>
            <person name="Chen Y."/>
            <person name="Shah S."/>
            <person name="Dougan E. K."/>
            <person name="Thang M."/>
            <person name="Chan C."/>
        </authorList>
    </citation>
    <scope>NUCLEOTIDE SEQUENCE [LARGE SCALE GENOMIC DNA]</scope>
</reference>
<accession>A0ABN9TIM4</accession>
<evidence type="ECO:0000313" key="2">
    <source>
        <dbReference type="Proteomes" id="UP001189429"/>
    </source>
</evidence>
<dbReference type="InterPro" id="IPR010221">
    <property type="entry name" value="VCBS_dom"/>
</dbReference>
<evidence type="ECO:0000313" key="1">
    <source>
        <dbReference type="EMBL" id="CAK0845548.1"/>
    </source>
</evidence>